<feature type="compositionally biased region" description="Polar residues" evidence="1">
    <location>
        <begin position="633"/>
        <end position="698"/>
    </location>
</feature>
<reference evidence="2" key="1">
    <citation type="journal article" date="2023" name="Mol. Phylogenet. Evol.">
        <title>Genome-scale phylogeny and comparative genomics of the fungal order Sordariales.</title>
        <authorList>
            <person name="Hensen N."/>
            <person name="Bonometti L."/>
            <person name="Westerberg I."/>
            <person name="Brannstrom I.O."/>
            <person name="Guillou S."/>
            <person name="Cros-Aarteil S."/>
            <person name="Calhoun S."/>
            <person name="Haridas S."/>
            <person name="Kuo A."/>
            <person name="Mondo S."/>
            <person name="Pangilinan J."/>
            <person name="Riley R."/>
            <person name="LaButti K."/>
            <person name="Andreopoulos B."/>
            <person name="Lipzen A."/>
            <person name="Chen C."/>
            <person name="Yan M."/>
            <person name="Daum C."/>
            <person name="Ng V."/>
            <person name="Clum A."/>
            <person name="Steindorff A."/>
            <person name="Ohm R.A."/>
            <person name="Martin F."/>
            <person name="Silar P."/>
            <person name="Natvig D.O."/>
            <person name="Lalanne C."/>
            <person name="Gautier V."/>
            <person name="Ament-Velasquez S.L."/>
            <person name="Kruys A."/>
            <person name="Hutchinson M.I."/>
            <person name="Powell A.J."/>
            <person name="Barry K."/>
            <person name="Miller A.N."/>
            <person name="Grigoriev I.V."/>
            <person name="Debuchy R."/>
            <person name="Gladieux P."/>
            <person name="Hiltunen Thoren M."/>
            <person name="Johannesson H."/>
        </authorList>
    </citation>
    <scope>NUCLEOTIDE SEQUENCE</scope>
    <source>
        <strain evidence="2">CBS 315.58</strain>
    </source>
</reference>
<reference evidence="2" key="2">
    <citation type="submission" date="2023-05" db="EMBL/GenBank/DDBJ databases">
        <authorList>
            <consortium name="Lawrence Berkeley National Laboratory"/>
            <person name="Steindorff A."/>
            <person name="Hensen N."/>
            <person name="Bonometti L."/>
            <person name="Westerberg I."/>
            <person name="Brannstrom I.O."/>
            <person name="Guillou S."/>
            <person name="Cros-Aarteil S."/>
            <person name="Calhoun S."/>
            <person name="Haridas S."/>
            <person name="Kuo A."/>
            <person name="Mondo S."/>
            <person name="Pangilinan J."/>
            <person name="Riley R."/>
            <person name="Labutti K."/>
            <person name="Andreopoulos B."/>
            <person name="Lipzen A."/>
            <person name="Chen C."/>
            <person name="Yanf M."/>
            <person name="Daum C."/>
            <person name="Ng V."/>
            <person name="Clum A."/>
            <person name="Ohm R."/>
            <person name="Martin F."/>
            <person name="Silar P."/>
            <person name="Natvig D."/>
            <person name="Lalanne C."/>
            <person name="Gautier V."/>
            <person name="Ament-Velasquez S.L."/>
            <person name="Kruys A."/>
            <person name="Hutchinson M.I."/>
            <person name="Powell A.J."/>
            <person name="Barry K."/>
            <person name="Miller A.N."/>
            <person name="Grigoriev I.V."/>
            <person name="Debuchy R."/>
            <person name="Gladieux P."/>
            <person name="Thoren M.H."/>
            <person name="Johannesson H."/>
        </authorList>
    </citation>
    <scope>NUCLEOTIDE SEQUENCE</scope>
    <source>
        <strain evidence="2">CBS 315.58</strain>
    </source>
</reference>
<organism evidence="2 3">
    <name type="scientific">Triangularia verruculosa</name>
    <dbReference type="NCBI Taxonomy" id="2587418"/>
    <lineage>
        <taxon>Eukaryota</taxon>
        <taxon>Fungi</taxon>
        <taxon>Dikarya</taxon>
        <taxon>Ascomycota</taxon>
        <taxon>Pezizomycotina</taxon>
        <taxon>Sordariomycetes</taxon>
        <taxon>Sordariomycetidae</taxon>
        <taxon>Sordariales</taxon>
        <taxon>Podosporaceae</taxon>
        <taxon>Triangularia</taxon>
    </lineage>
</organism>
<dbReference type="AlphaFoldDB" id="A0AAN6XMY5"/>
<keyword evidence="3" id="KW-1185">Reference proteome</keyword>
<feature type="region of interest" description="Disordered" evidence="1">
    <location>
        <begin position="461"/>
        <end position="489"/>
    </location>
</feature>
<evidence type="ECO:0000313" key="3">
    <source>
        <dbReference type="Proteomes" id="UP001303160"/>
    </source>
</evidence>
<feature type="region of interest" description="Disordered" evidence="1">
    <location>
        <begin position="859"/>
        <end position="921"/>
    </location>
</feature>
<evidence type="ECO:0000313" key="2">
    <source>
        <dbReference type="EMBL" id="KAK4201407.1"/>
    </source>
</evidence>
<feature type="compositionally biased region" description="Acidic residues" evidence="1">
    <location>
        <begin position="478"/>
        <end position="489"/>
    </location>
</feature>
<feature type="region of interest" description="Disordered" evidence="1">
    <location>
        <begin position="554"/>
        <end position="729"/>
    </location>
</feature>
<protein>
    <submittedName>
        <fullName evidence="2">Uncharacterized protein</fullName>
    </submittedName>
</protein>
<evidence type="ECO:0000256" key="1">
    <source>
        <dbReference type="SAM" id="MobiDB-lite"/>
    </source>
</evidence>
<proteinExistence type="predicted"/>
<sequence length="921" mass="100453">MDVTSLLNVSCVVGGRLQGGLQGGLPTGLQTGFEGALQGAPRGQCRRTGSIASSTPSATGETTANSTAVPNTPSPPGSRATSRRSGSTSPSESVTVTNHRNRTPWDAGGYSLPLSLSIDTKSIPTGGEYGRPTCQSPPASPSSPAGHKFSLSRSSLSSFTSATTNASDISQTSSLFSRHPNRSDSLAAINYQYYQPSHIRSPPNHRNMASEQVDLTHMSDDEDIQASPPVKLEHNSDSYRQAASIGANGFNNNTTPFHHQELALRPQSPSDIAMPLPRRGHSNSNASLNSSSDIAPYVNHEDANSRHQSDEPKVLRDTVGRFWVGGELWNFLDQKMCLDYQECLRMLDIDQPPACSVMTPCTLPDSQVNMRKSMSHIFGRNKSCTRAIPDHVWLMVCRKHYQRARYRSDMNYQSTLLQRIMIQVARIQVWSNDNERSGKEGILKDWTVAVRRREAKRIDDVGKDKRKGSKKRSRAEVEAEEDEMDDADEPDLDAAIHQASSVPVPDWYQELCRDGYETLKVLEILAHIDKDMDAGVLSAVPDIELLPNIEGAHTAKKAKTKTSTAHRRTQSSGAALRRPLPRSAAAPRRASQPAINASPEQVFQRPPRSDFTFEAPVATYPPVPRDSEAMSRTYDSPSTLEPTVPRSTPQYESRSSRSSQVPMPTYNTQQYESRTNRTVPAYSNTGSHGRSDVYSTDTFGRRSGHQRSVSDAHFSQLPTSNYSQGYSNPNTYTGYPVPTSGYSIPPVYSNNSYASYQSVPAPMNNFGPTGSDFRPSNDEYRSNEYGSYAYNQRNQYPTSGPAFGGSPIKHVRNHSSPVFGMMGYTSTVTGQTVPATTSAYSGPEARWPTYQAPTIPAMSGANNVLPDPRRGSANVLGSPFGSSQPAVPARRESMVSSQHSSQDEEGYGAPGSVAGSTGSRQ</sequence>
<feature type="compositionally biased region" description="Low complexity" evidence="1">
    <location>
        <begin position="142"/>
        <end position="151"/>
    </location>
</feature>
<dbReference type="EMBL" id="MU863907">
    <property type="protein sequence ID" value="KAK4201407.1"/>
    <property type="molecule type" value="Genomic_DNA"/>
</dbReference>
<feature type="compositionally biased region" description="Polar residues" evidence="1">
    <location>
        <begin position="50"/>
        <end position="71"/>
    </location>
</feature>
<comment type="caution">
    <text evidence="2">The sequence shown here is derived from an EMBL/GenBank/DDBJ whole genome shotgun (WGS) entry which is preliminary data.</text>
</comment>
<dbReference type="Proteomes" id="UP001303160">
    <property type="component" value="Unassembled WGS sequence"/>
</dbReference>
<feature type="region of interest" description="Disordered" evidence="1">
    <location>
        <begin position="37"/>
        <end position="151"/>
    </location>
</feature>
<feature type="compositionally biased region" description="Low complexity" evidence="1">
    <location>
        <begin position="574"/>
        <end position="594"/>
    </location>
</feature>
<feature type="compositionally biased region" description="Basic residues" evidence="1">
    <location>
        <begin position="554"/>
        <end position="569"/>
    </location>
</feature>
<feature type="compositionally biased region" description="Basic residues" evidence="1">
    <location>
        <begin position="464"/>
        <end position="473"/>
    </location>
</feature>
<feature type="compositionally biased region" description="Low complexity" evidence="1">
    <location>
        <begin position="77"/>
        <end position="97"/>
    </location>
</feature>
<gene>
    <name evidence="2" type="ORF">QBC40DRAFT_60070</name>
</gene>
<feature type="compositionally biased region" description="Polar residues" evidence="1">
    <location>
        <begin position="716"/>
        <end position="729"/>
    </location>
</feature>
<name>A0AAN6XMY5_9PEZI</name>
<accession>A0AAN6XMY5</accession>